<evidence type="ECO:0000256" key="2">
    <source>
        <dbReference type="ARBA" id="ARBA00004653"/>
    </source>
</evidence>
<protein>
    <submittedName>
        <fullName evidence="13">BQ2448_8079 protein</fullName>
    </submittedName>
</protein>
<gene>
    <name evidence="13" type="ORF">BQ2448_8079</name>
</gene>
<evidence type="ECO:0000256" key="6">
    <source>
        <dbReference type="ARBA" id="ARBA00022824"/>
    </source>
</evidence>
<dbReference type="OrthoDB" id="337750at2759"/>
<keyword evidence="9" id="KW-0333">Golgi apparatus</keyword>
<comment type="similarity">
    <text evidence="3">Belongs to the YIF1 family.</text>
</comment>
<evidence type="ECO:0000256" key="1">
    <source>
        <dbReference type="ARBA" id="ARBA00004477"/>
    </source>
</evidence>
<organism evidence="13 14">
    <name type="scientific">Microbotryum intermedium</name>
    <dbReference type="NCBI Taxonomy" id="269621"/>
    <lineage>
        <taxon>Eukaryota</taxon>
        <taxon>Fungi</taxon>
        <taxon>Dikarya</taxon>
        <taxon>Basidiomycota</taxon>
        <taxon>Pucciniomycotina</taxon>
        <taxon>Microbotryomycetes</taxon>
        <taxon>Microbotryales</taxon>
        <taxon>Microbotryaceae</taxon>
        <taxon>Microbotryum</taxon>
    </lineage>
</organism>
<dbReference type="GO" id="GO:0005793">
    <property type="term" value="C:endoplasmic reticulum-Golgi intermediate compartment"/>
    <property type="evidence" value="ECO:0007669"/>
    <property type="project" value="TreeGrafter"/>
</dbReference>
<keyword evidence="14" id="KW-1185">Reference proteome</keyword>
<feature type="compositionally biased region" description="Low complexity" evidence="11">
    <location>
        <begin position="119"/>
        <end position="135"/>
    </location>
</feature>
<dbReference type="PANTHER" id="PTHR14083">
    <property type="entry name" value="YIP1 INTERACTING FACTOR HOMOLOG YIF1 PROTEIN"/>
    <property type="match status" value="1"/>
</dbReference>
<dbReference type="PANTHER" id="PTHR14083:SF0">
    <property type="entry name" value="YIP1D-INTERACTING FACTOR 1, ISOFORM C"/>
    <property type="match status" value="1"/>
</dbReference>
<dbReference type="AlphaFoldDB" id="A0A238FKX4"/>
<evidence type="ECO:0000256" key="5">
    <source>
        <dbReference type="ARBA" id="ARBA00022692"/>
    </source>
</evidence>
<accession>A0A238FKX4</accession>
<dbReference type="Proteomes" id="UP000198372">
    <property type="component" value="Unassembled WGS sequence"/>
</dbReference>
<dbReference type="GO" id="GO:0006888">
    <property type="term" value="P:endoplasmic reticulum to Golgi vesicle-mediated transport"/>
    <property type="evidence" value="ECO:0007669"/>
    <property type="project" value="InterPro"/>
</dbReference>
<keyword evidence="4" id="KW-0813">Transport</keyword>
<evidence type="ECO:0000313" key="13">
    <source>
        <dbReference type="EMBL" id="SCV74440.1"/>
    </source>
</evidence>
<keyword evidence="6" id="KW-0256">Endoplasmic reticulum</keyword>
<evidence type="ECO:0000256" key="10">
    <source>
        <dbReference type="ARBA" id="ARBA00023136"/>
    </source>
</evidence>
<dbReference type="GO" id="GO:0000139">
    <property type="term" value="C:Golgi membrane"/>
    <property type="evidence" value="ECO:0007669"/>
    <property type="project" value="UniProtKB-SubCell"/>
</dbReference>
<dbReference type="Pfam" id="PF03878">
    <property type="entry name" value="YIF1"/>
    <property type="match status" value="1"/>
</dbReference>
<dbReference type="STRING" id="269621.A0A238FKX4"/>
<keyword evidence="7" id="KW-0653">Protein transport</keyword>
<feature type="transmembrane region" description="Helical" evidence="12">
    <location>
        <begin position="380"/>
        <end position="410"/>
    </location>
</feature>
<evidence type="ECO:0000313" key="14">
    <source>
        <dbReference type="Proteomes" id="UP000198372"/>
    </source>
</evidence>
<evidence type="ECO:0000256" key="11">
    <source>
        <dbReference type="SAM" id="MobiDB-lite"/>
    </source>
</evidence>
<comment type="subcellular location">
    <subcellularLocation>
        <location evidence="1">Endoplasmic reticulum membrane</location>
        <topology evidence="1">Multi-pass membrane protein</topology>
    </subcellularLocation>
    <subcellularLocation>
        <location evidence="2">Golgi apparatus membrane</location>
        <topology evidence="2">Multi-pass membrane protein</topology>
    </subcellularLocation>
</comment>
<keyword evidence="8 12" id="KW-1133">Transmembrane helix</keyword>
<evidence type="ECO:0000256" key="3">
    <source>
        <dbReference type="ARBA" id="ARBA00009727"/>
    </source>
</evidence>
<reference evidence="14" key="1">
    <citation type="submission" date="2016-09" db="EMBL/GenBank/DDBJ databases">
        <authorList>
            <person name="Jeantristanb JTB J.-T."/>
            <person name="Ricardo R."/>
        </authorList>
    </citation>
    <scope>NUCLEOTIDE SEQUENCE [LARGE SCALE GENOMIC DNA]</scope>
</reference>
<proteinExistence type="inferred from homology"/>
<evidence type="ECO:0000256" key="4">
    <source>
        <dbReference type="ARBA" id="ARBA00022448"/>
    </source>
</evidence>
<feature type="transmembrane region" description="Helical" evidence="12">
    <location>
        <begin position="341"/>
        <end position="360"/>
    </location>
</feature>
<evidence type="ECO:0000256" key="7">
    <source>
        <dbReference type="ARBA" id="ARBA00022927"/>
    </source>
</evidence>
<feature type="compositionally biased region" description="Gly residues" evidence="11">
    <location>
        <begin position="88"/>
        <end position="101"/>
    </location>
</feature>
<name>A0A238FKX4_9BASI</name>
<feature type="compositionally biased region" description="Pro residues" evidence="11">
    <location>
        <begin position="32"/>
        <end position="58"/>
    </location>
</feature>
<feature type="transmembrane region" description="Helical" evidence="12">
    <location>
        <begin position="304"/>
        <end position="321"/>
    </location>
</feature>
<dbReference type="InterPro" id="IPR005578">
    <property type="entry name" value="Yif1_fam"/>
</dbReference>
<sequence>MAKLSIVTSDYIDADLCLRTFAVYGSGSGARSPPPLQHPRPKHPPSQIPSTSPPPPDFLPNDSRSYQRFSSPPIHHQLAPPQQQQQQQGGGGGYYAGGAGGSSSSRNLQHQGQGGQGHYGHPLQQQWSPQQSQGQAYADAYIPSGHQGPTTSHSAYSAHSQAPPQQQQQPPQFAASGRVESGSGGGGGGTWLSGGIGQAVGGQGGGMPSWPGMNDATTAMGVQFGKHAFDAGQAYLDKNFTRLLPLAHLKHSFNVSNGYVLQKLRLVLWPWRHRPWSRSLKRSESSGVAEGWKPPRDDINCPDLYIPVMSVVTYILLSAIIAGKQGQFDPRIVGQTASKSFGILVLEFICIKLGCYLLGIGEEGTVVDMLSYEGYKFVGVIVTLLAGLVGLKGWSYWGVFTYVFLANFFFQLRSLRHIVLPDPNNMTTPMDFVDQSNSSSNHSMGMGTSTGVSHGQRSRRIQFLFVVAALQGVSMFVLVHF</sequence>
<feature type="compositionally biased region" description="Low complexity" evidence="11">
    <location>
        <begin position="149"/>
        <end position="181"/>
    </location>
</feature>
<dbReference type="GO" id="GO:0030134">
    <property type="term" value="C:COPII-coated ER to Golgi transport vesicle"/>
    <property type="evidence" value="ECO:0007669"/>
    <property type="project" value="TreeGrafter"/>
</dbReference>
<dbReference type="GO" id="GO:0005789">
    <property type="term" value="C:endoplasmic reticulum membrane"/>
    <property type="evidence" value="ECO:0007669"/>
    <property type="project" value="UniProtKB-SubCell"/>
</dbReference>
<feature type="region of interest" description="Disordered" evidence="11">
    <location>
        <begin position="26"/>
        <end position="214"/>
    </location>
</feature>
<keyword evidence="5 12" id="KW-0812">Transmembrane</keyword>
<feature type="transmembrane region" description="Helical" evidence="12">
    <location>
        <begin position="461"/>
        <end position="479"/>
    </location>
</feature>
<keyword evidence="10 12" id="KW-0472">Membrane</keyword>
<evidence type="ECO:0000256" key="12">
    <source>
        <dbReference type="SAM" id="Phobius"/>
    </source>
</evidence>
<evidence type="ECO:0000256" key="9">
    <source>
        <dbReference type="ARBA" id="ARBA00023034"/>
    </source>
</evidence>
<dbReference type="GO" id="GO:0015031">
    <property type="term" value="P:protein transport"/>
    <property type="evidence" value="ECO:0007669"/>
    <property type="project" value="UniProtKB-KW"/>
</dbReference>
<dbReference type="EMBL" id="FMSP01000021">
    <property type="protein sequence ID" value="SCV74440.1"/>
    <property type="molecule type" value="Genomic_DNA"/>
</dbReference>
<feature type="compositionally biased region" description="Gly residues" evidence="11">
    <location>
        <begin position="182"/>
        <end position="207"/>
    </location>
</feature>
<evidence type="ECO:0000256" key="8">
    <source>
        <dbReference type="ARBA" id="ARBA00022989"/>
    </source>
</evidence>